<evidence type="ECO:0000313" key="1">
    <source>
        <dbReference type="EMBL" id="ADR34632.1"/>
    </source>
</evidence>
<dbReference type="RefSeq" id="WP_013460829.1">
    <property type="nucleotide sequence ID" value="NC_014762.1"/>
</dbReference>
<organism evidence="1 2">
    <name type="scientific">Sulfuricurvum kujiense (strain ATCC BAA-921 / DSM 16994 / JCM 11577 / YK-1)</name>
    <dbReference type="NCBI Taxonomy" id="709032"/>
    <lineage>
        <taxon>Bacteria</taxon>
        <taxon>Pseudomonadati</taxon>
        <taxon>Campylobacterota</taxon>
        <taxon>Epsilonproteobacteria</taxon>
        <taxon>Campylobacterales</taxon>
        <taxon>Sulfurimonadaceae</taxon>
        <taxon>Sulfuricurvum</taxon>
    </lineage>
</organism>
<keyword evidence="2" id="KW-1185">Reference proteome</keyword>
<dbReference type="KEGG" id="sku:Sulku_1972"/>
<accession>E4U275</accession>
<name>E4U275_SULKY</name>
<evidence type="ECO:0000313" key="2">
    <source>
        <dbReference type="Proteomes" id="UP000008721"/>
    </source>
</evidence>
<dbReference type="Proteomes" id="UP000008721">
    <property type="component" value="Chromosome"/>
</dbReference>
<gene>
    <name evidence="1" type="ordered locus">Sulku_1972</name>
</gene>
<proteinExistence type="predicted"/>
<dbReference type="AlphaFoldDB" id="E4U275"/>
<sequence length="148" mass="17770">MSKKRLLTRFNIQSELLELIEEQSRNQNITKHDYLNQLLYDKLIKKDNRLSQHIARDIENLILILLTSEQKFPSIKEAMDEGIKIDPIKRNILMERREVKRGQFKSFWNQILKEINPDQFIEIKTKEAALEKLKTIFRIVFENKQVFA</sequence>
<dbReference type="EMBL" id="CP002355">
    <property type="protein sequence ID" value="ADR34632.1"/>
    <property type="molecule type" value="Genomic_DNA"/>
</dbReference>
<dbReference type="HOGENOM" id="CLU_1757884_0_0_7"/>
<reference evidence="1 2" key="1">
    <citation type="journal article" date="2012" name="Stand. Genomic Sci.">
        <title>Complete genome sequence of the sulfur compounds oxidizing chemolithoautotroph Sulfuricurvum kujiense type strain (YK-1(T)).</title>
        <authorList>
            <person name="Han C."/>
            <person name="Kotsyurbenko O."/>
            <person name="Chertkov O."/>
            <person name="Held B."/>
            <person name="Lapidus A."/>
            <person name="Nolan M."/>
            <person name="Lucas S."/>
            <person name="Hammon N."/>
            <person name="Deshpande S."/>
            <person name="Cheng J.F."/>
            <person name="Tapia R."/>
            <person name="Goodwin L.A."/>
            <person name="Pitluck S."/>
            <person name="Liolios K."/>
            <person name="Pagani I."/>
            <person name="Ivanova N."/>
            <person name="Mavromatis K."/>
            <person name="Mikhailova N."/>
            <person name="Pati A."/>
            <person name="Chen A."/>
            <person name="Palaniappan K."/>
            <person name="Land M."/>
            <person name="Hauser L."/>
            <person name="Chang Y.J."/>
            <person name="Jeffries C.D."/>
            <person name="Brambilla E.M."/>
            <person name="Rohde M."/>
            <person name="Spring S."/>
            <person name="Sikorski J."/>
            <person name="Goker M."/>
            <person name="Woyke T."/>
            <person name="Bristow J."/>
            <person name="Eisen J.A."/>
            <person name="Markowitz V."/>
            <person name="Hugenholtz P."/>
            <person name="Kyrpides N.C."/>
            <person name="Klenk H.P."/>
            <person name="Detter J.C."/>
        </authorList>
    </citation>
    <scope>NUCLEOTIDE SEQUENCE [LARGE SCALE GENOMIC DNA]</scope>
    <source>
        <strain evidence="2">ATCC BAA-921 / DSM 16994 / JCM 11577 / YK-1</strain>
    </source>
</reference>
<protein>
    <submittedName>
        <fullName evidence="1">Uncharacterized protein</fullName>
    </submittedName>
</protein>